<reference evidence="1 2" key="1">
    <citation type="submission" date="2024-06" db="EMBL/GenBank/DDBJ databases">
        <authorList>
            <person name="Steensen K."/>
            <person name="Seneca J."/>
            <person name="Bartlau N."/>
            <person name="Yu A.X."/>
            <person name="Polz M.F."/>
        </authorList>
    </citation>
    <scope>NUCLEOTIDE SEQUENCE [LARGE SCALE GENOMIC DNA]</scope>
    <source>
        <strain evidence="1 2">FF146</strain>
    </source>
</reference>
<name>A0ABV4MBX3_9VIBR</name>
<dbReference type="EMBL" id="JBGOOT010000061">
    <property type="protein sequence ID" value="MEZ8197034.1"/>
    <property type="molecule type" value="Genomic_DNA"/>
</dbReference>
<sequence>MKLRSMTSEAYQRLSHGRVQVLQKNRGYGVISVQVNDLIFAVPLRSNLNHANGFKTIFFRNQWNGLDYSKALLVDSSDLMSEAFRPRDAKEYKKIQSNKEKITSEFRSYVDEYIYSVKSGEVNERKFRFTTLQYFHKELGL</sequence>
<gene>
    <name evidence="1" type="primary">tenpIN</name>
    <name evidence="1" type="ORF">ACED38_19455</name>
</gene>
<dbReference type="RefSeq" id="WP_371731229.1">
    <property type="nucleotide sequence ID" value="NZ_JBGOOT010000061.1"/>
</dbReference>
<organism evidence="1 2">
    <name type="scientific">Vibrio cortegadensis</name>
    <dbReference type="NCBI Taxonomy" id="1328770"/>
    <lineage>
        <taxon>Bacteria</taxon>
        <taxon>Pseudomonadati</taxon>
        <taxon>Pseudomonadota</taxon>
        <taxon>Gammaproteobacteria</taxon>
        <taxon>Vibrionales</taxon>
        <taxon>Vibrionaceae</taxon>
        <taxon>Vibrio</taxon>
    </lineage>
</organism>
<accession>A0ABV4MBX3</accession>
<dbReference type="CDD" id="cd17493">
    <property type="entry name" value="toxin_TenpN"/>
    <property type="match status" value="1"/>
</dbReference>
<evidence type="ECO:0000313" key="1">
    <source>
        <dbReference type="EMBL" id="MEZ8197034.1"/>
    </source>
</evidence>
<dbReference type="InterPro" id="IPR049929">
    <property type="entry name" value="TenpN-like"/>
</dbReference>
<proteinExistence type="predicted"/>
<protein>
    <submittedName>
        <fullName evidence="1">Type III toxin-antitoxin system TenpIN family toxin</fullName>
    </submittedName>
</protein>
<dbReference type="NCBIfam" id="NF047358">
    <property type="entry name" value="TenpIN"/>
    <property type="match status" value="1"/>
</dbReference>
<evidence type="ECO:0000313" key="2">
    <source>
        <dbReference type="Proteomes" id="UP001569153"/>
    </source>
</evidence>
<keyword evidence="2" id="KW-1185">Reference proteome</keyword>
<comment type="caution">
    <text evidence="1">The sequence shown here is derived from an EMBL/GenBank/DDBJ whole genome shotgun (WGS) entry which is preliminary data.</text>
</comment>
<dbReference type="Proteomes" id="UP001569153">
    <property type="component" value="Unassembled WGS sequence"/>
</dbReference>